<feature type="compositionally biased region" description="Low complexity" evidence="2">
    <location>
        <begin position="815"/>
        <end position="828"/>
    </location>
</feature>
<feature type="compositionally biased region" description="Pro residues" evidence="2">
    <location>
        <begin position="332"/>
        <end position="345"/>
    </location>
</feature>
<feature type="compositionally biased region" description="Low complexity" evidence="2">
    <location>
        <begin position="749"/>
        <end position="761"/>
    </location>
</feature>
<keyword evidence="4" id="KW-1185">Reference proteome</keyword>
<dbReference type="OrthoDB" id="21449at2759"/>
<name>A0A0D2AIV0_9EURO</name>
<dbReference type="Gene3D" id="1.20.920.10">
    <property type="entry name" value="Bromodomain-like"/>
    <property type="match status" value="1"/>
</dbReference>
<sequence length="859" mass="92954">MPSLKAYTPYETLAFCQSVARHGSDTSAFEDIAKSLNSNHLIRDNNNYDQTRLTAAALEGLYQELLVEEKKTSLVLVNGDDGNPRKRKLSASPPPSTGNHDRSEEELLQSLVDKLYTRFREQTIKEIRLEEEAYRRIEAEITELEKKVEEGQEKQASGDDTKAESQPKDIAPKLQDGQSSPDAAAAQLQAGLDASRADQASKATPKEPGPSVPTARVAQPQPASASPATPAANSSVEPAQQPKHGQAPRQTKPAQGVYPRPSPQRQDFVPNNPPYPPQGYPMQMVPPAHGNMPPPVEYPGSRRSPSGQGRASPVHMPQQQFAAYPGYQQPWPHHPPQNYPPPPYPNSYYPYGTPQNPQQYPVYQGTPVQWTGQLPAQVWQNQPYQPPNSANVTPAPRSTPSQQHTGRSSTRWKRRPESTSAARKSSPVRPSERDVSPISDVESPSRSNKVGKSAERNENSLTVQDVRGRRGASATPGVDGSRSQSLASFTSETPTDKKRRGRPPSKIKAEPPSTPAPIPSDTEPQPSTSRAGRSRKGMVTSKNDQVQTAVKRKRSPGRDSATPPLPSPRRTQIPCHPSHDVELVNVSKNFSKTAQLLLNDITSHKLAGIFARPLSERDAPGYRDLVFRPQDLKSVKAAVSKGGRAALGAIETLEAEDRSGQETPTKNAPGPTSETGERSLGNGMYLVKKSEDLTPPKGIVNSSQLEMELVRMFANAVMFNPLPTSERGFGRSLRPRKRGGDVDVDVDTDSTSSSEGSPVDEGGIISDAREMFEDVMASVRKWREVEVERLKGGGGGVGGDDATGSNVKTMHGHGSASASVRQSSVSSALNEDDAGGDSATASTPVPTTGTARKRRRIAD</sequence>
<feature type="compositionally biased region" description="Polar residues" evidence="2">
    <location>
        <begin position="355"/>
        <end position="409"/>
    </location>
</feature>
<feature type="region of interest" description="Disordered" evidence="2">
    <location>
        <begin position="76"/>
        <end position="104"/>
    </location>
</feature>
<feature type="compositionally biased region" description="Polar residues" evidence="2">
    <location>
        <begin position="839"/>
        <end position="850"/>
    </location>
</feature>
<dbReference type="STRING" id="215243.A0A0D2AIV0"/>
<accession>A0A0D2AIV0</accession>
<feature type="region of interest" description="Disordered" evidence="2">
    <location>
        <begin position="147"/>
        <end position="576"/>
    </location>
</feature>
<dbReference type="PANTHER" id="PTHR15398:SF4">
    <property type="entry name" value="BROMODOMAIN-CONTAINING PROTEIN 8 ISOFORM X1"/>
    <property type="match status" value="1"/>
</dbReference>
<dbReference type="InterPro" id="IPR036427">
    <property type="entry name" value="Bromodomain-like_sf"/>
</dbReference>
<organism evidence="3 4">
    <name type="scientific">Exophiala oligosperma</name>
    <dbReference type="NCBI Taxonomy" id="215243"/>
    <lineage>
        <taxon>Eukaryota</taxon>
        <taxon>Fungi</taxon>
        <taxon>Dikarya</taxon>
        <taxon>Ascomycota</taxon>
        <taxon>Pezizomycotina</taxon>
        <taxon>Eurotiomycetes</taxon>
        <taxon>Chaetothyriomycetidae</taxon>
        <taxon>Chaetothyriales</taxon>
        <taxon>Herpotrichiellaceae</taxon>
        <taxon>Exophiala</taxon>
    </lineage>
</organism>
<dbReference type="SUPFAM" id="SSF47370">
    <property type="entry name" value="Bromodomain"/>
    <property type="match status" value="1"/>
</dbReference>
<dbReference type="VEuPathDB" id="FungiDB:PV06_08572"/>
<dbReference type="GO" id="GO:0006325">
    <property type="term" value="P:chromatin organization"/>
    <property type="evidence" value="ECO:0007669"/>
    <property type="project" value="UniProtKB-ARBA"/>
</dbReference>
<feature type="compositionally biased region" description="Gly residues" evidence="2">
    <location>
        <begin position="792"/>
        <end position="801"/>
    </location>
</feature>
<dbReference type="GO" id="GO:0035267">
    <property type="term" value="C:NuA4 histone acetyltransferase complex"/>
    <property type="evidence" value="ECO:0007669"/>
    <property type="project" value="TreeGrafter"/>
</dbReference>
<feature type="region of interest" description="Disordered" evidence="2">
    <location>
        <begin position="724"/>
        <end position="765"/>
    </location>
</feature>
<feature type="compositionally biased region" description="Polar residues" evidence="2">
    <location>
        <begin position="522"/>
        <end position="531"/>
    </location>
</feature>
<evidence type="ECO:0008006" key="5">
    <source>
        <dbReference type="Google" id="ProtNLM"/>
    </source>
</evidence>
<feature type="compositionally biased region" description="Polar residues" evidence="2">
    <location>
        <begin position="481"/>
        <end position="493"/>
    </location>
</feature>
<reference evidence="3 4" key="1">
    <citation type="submission" date="2015-01" db="EMBL/GenBank/DDBJ databases">
        <title>The Genome Sequence of Exophiala oligosperma CBS72588.</title>
        <authorList>
            <consortium name="The Broad Institute Genomics Platform"/>
            <person name="Cuomo C."/>
            <person name="de Hoog S."/>
            <person name="Gorbushina A."/>
            <person name="Stielow B."/>
            <person name="Teixiera M."/>
            <person name="Abouelleil A."/>
            <person name="Chapman S.B."/>
            <person name="Priest M."/>
            <person name="Young S.K."/>
            <person name="Wortman J."/>
            <person name="Nusbaum C."/>
            <person name="Birren B."/>
        </authorList>
    </citation>
    <scope>NUCLEOTIDE SEQUENCE [LARGE SCALE GENOMIC DNA]</scope>
    <source>
        <strain evidence="3 4">CBS 72588</strain>
    </source>
</reference>
<evidence type="ECO:0000313" key="3">
    <source>
        <dbReference type="EMBL" id="KIW40016.1"/>
    </source>
</evidence>
<feature type="compositionally biased region" description="Polar residues" evidence="2">
    <location>
        <begin position="661"/>
        <end position="674"/>
    </location>
</feature>
<dbReference type="GeneID" id="27360646"/>
<dbReference type="HOGENOM" id="CLU_303488_0_0_1"/>
<feature type="region of interest" description="Disordered" evidence="2">
    <location>
        <begin position="652"/>
        <end position="680"/>
    </location>
</feature>
<dbReference type="AlphaFoldDB" id="A0A0D2AIV0"/>
<feature type="compositionally biased region" description="Low complexity" evidence="2">
    <location>
        <begin position="218"/>
        <end position="235"/>
    </location>
</feature>
<dbReference type="RefSeq" id="XP_016260232.1">
    <property type="nucleotide sequence ID" value="XM_016409924.1"/>
</dbReference>
<feature type="region of interest" description="Disordered" evidence="2">
    <location>
        <begin position="790"/>
        <end position="859"/>
    </location>
</feature>
<evidence type="ECO:0000256" key="2">
    <source>
        <dbReference type="SAM" id="MobiDB-lite"/>
    </source>
</evidence>
<protein>
    <recommendedName>
        <fullName evidence="5">Bromo domain-containing protein</fullName>
    </recommendedName>
</protein>
<proteinExistence type="predicted"/>
<evidence type="ECO:0000313" key="4">
    <source>
        <dbReference type="Proteomes" id="UP000053342"/>
    </source>
</evidence>
<keyword evidence="1" id="KW-0103">Bromodomain</keyword>
<feature type="compositionally biased region" description="Basic and acidic residues" evidence="2">
    <location>
        <begin position="147"/>
        <end position="171"/>
    </location>
</feature>
<feature type="compositionally biased region" description="Low complexity" evidence="2">
    <location>
        <begin position="182"/>
        <end position="194"/>
    </location>
</feature>
<dbReference type="Proteomes" id="UP000053342">
    <property type="component" value="Unassembled WGS sequence"/>
</dbReference>
<dbReference type="PANTHER" id="PTHR15398">
    <property type="entry name" value="BROMODOMAIN-CONTAINING PROTEIN 8"/>
    <property type="match status" value="1"/>
</dbReference>
<evidence type="ECO:0000256" key="1">
    <source>
        <dbReference type="ARBA" id="ARBA00023117"/>
    </source>
</evidence>
<gene>
    <name evidence="3" type="ORF">PV06_08572</name>
</gene>
<dbReference type="EMBL" id="KN847339">
    <property type="protein sequence ID" value="KIW40016.1"/>
    <property type="molecule type" value="Genomic_DNA"/>
</dbReference>